<evidence type="ECO:0000256" key="1">
    <source>
        <dbReference type="SAM" id="MobiDB-lite"/>
    </source>
</evidence>
<keyword evidence="2" id="KW-0540">Nuclease</keyword>
<dbReference type="GeneID" id="97007702"/>
<dbReference type="Pfam" id="PF14414">
    <property type="entry name" value="WHH"/>
    <property type="match status" value="1"/>
</dbReference>
<dbReference type="Proteomes" id="UP000603369">
    <property type="component" value="Unassembled WGS sequence"/>
</dbReference>
<comment type="caution">
    <text evidence="2">The sequence shown here is derived from an EMBL/GenBank/DDBJ whole genome shotgun (WGS) entry which is preliminary data.</text>
</comment>
<organism evidence="2 3">
    <name type="scientific">Corynebacterium tuberculostearicum</name>
    <dbReference type="NCBI Taxonomy" id="38304"/>
    <lineage>
        <taxon>Bacteria</taxon>
        <taxon>Bacillati</taxon>
        <taxon>Actinomycetota</taxon>
        <taxon>Actinomycetes</taxon>
        <taxon>Mycobacteriales</taxon>
        <taxon>Corynebacteriaceae</taxon>
        <taxon>Corynebacterium</taxon>
    </lineage>
</organism>
<sequence length="35" mass="4052">MTWHHHQETGRMQLVEKGAHRTPHKGGFSLWGKKG</sequence>
<dbReference type="RefSeq" id="WP_080971260.1">
    <property type="nucleotide sequence ID" value="NZ_CP068156.1"/>
</dbReference>
<keyword evidence="2" id="KW-0255">Endonuclease</keyword>
<proteinExistence type="predicted"/>
<dbReference type="AlphaFoldDB" id="A0A8I1I1G6"/>
<feature type="region of interest" description="Disordered" evidence="1">
    <location>
        <begin position="1"/>
        <end position="35"/>
    </location>
</feature>
<gene>
    <name evidence="2" type="ORF">JDP02_10945</name>
</gene>
<name>A0A8I1I1G6_9CORY</name>
<dbReference type="GO" id="GO:0004519">
    <property type="term" value="F:endonuclease activity"/>
    <property type="evidence" value="ECO:0007669"/>
    <property type="project" value="UniProtKB-KW"/>
</dbReference>
<dbReference type="InterPro" id="IPR032869">
    <property type="entry name" value="WHH_dom_containing"/>
</dbReference>
<dbReference type="EMBL" id="JAEHFL010000020">
    <property type="protein sequence ID" value="MBK3429016.1"/>
    <property type="molecule type" value="Genomic_DNA"/>
</dbReference>
<evidence type="ECO:0000313" key="3">
    <source>
        <dbReference type="Proteomes" id="UP000603369"/>
    </source>
</evidence>
<reference evidence="2 3" key="1">
    <citation type="submission" date="2020-12" db="EMBL/GenBank/DDBJ databases">
        <title>Draft genome sequence of the commensal strain Corynebacterium tuberculostearicum MFP09/CIP 102622 isolated from human skin.</title>
        <authorList>
            <person name="Boukerb A.M."/>
            <person name="Janvier X."/>
            <person name="Feuilloley M.G.J."/>
            <person name="Groboillot A."/>
        </authorList>
    </citation>
    <scope>NUCLEOTIDE SEQUENCE [LARGE SCALE GENOMIC DNA]</scope>
    <source>
        <strain evidence="2 3">CIP 102622</strain>
    </source>
</reference>
<protein>
    <submittedName>
        <fullName evidence="2">HNH endonuclease</fullName>
    </submittedName>
</protein>
<keyword evidence="3" id="KW-1185">Reference proteome</keyword>
<accession>A0A8I1I1G6</accession>
<evidence type="ECO:0000313" key="2">
    <source>
        <dbReference type="EMBL" id="MBK3429016.1"/>
    </source>
</evidence>
<keyword evidence="2" id="KW-0378">Hydrolase</keyword>